<dbReference type="Proteomes" id="UP000008694">
    <property type="component" value="Unassembled WGS sequence"/>
</dbReference>
<evidence type="ECO:0000313" key="2">
    <source>
        <dbReference type="EMBL" id="EFH51852.1"/>
    </source>
</evidence>
<gene>
    <name evidence="2" type="ORF">ARALYDRAFT_664984</name>
</gene>
<evidence type="ECO:0000256" key="1">
    <source>
        <dbReference type="SAM" id="MobiDB-lite"/>
    </source>
</evidence>
<dbReference type="Gramene" id="Al_scaffold_0005_1019">
    <property type="protein sequence ID" value="Al_scaffold_0005_1019"/>
    <property type="gene ID" value="Al_scaffold_0005_1019"/>
</dbReference>
<sequence>EEIVDDRKKEISTEEKSALKGIAQISNELHVDKVSQGIKCFSLVSNKNQKNRASSAQGIKGVKGSKNYAMLVASPGKRLLSKAMTLKSAGDVNKQKAAGKSKPKEGEKTDGANRLSKKGMVALLKPPANT</sequence>
<feature type="region of interest" description="Disordered" evidence="1">
    <location>
        <begin position="87"/>
        <end position="130"/>
    </location>
</feature>
<evidence type="ECO:0000313" key="3">
    <source>
        <dbReference type="Proteomes" id="UP000008694"/>
    </source>
</evidence>
<protein>
    <submittedName>
        <fullName evidence="2">Predicted protein</fullName>
    </submittedName>
</protein>
<organism evidence="3">
    <name type="scientific">Arabidopsis lyrata subsp. lyrata</name>
    <name type="common">Lyre-leaved rock-cress</name>
    <dbReference type="NCBI Taxonomy" id="81972"/>
    <lineage>
        <taxon>Eukaryota</taxon>
        <taxon>Viridiplantae</taxon>
        <taxon>Streptophyta</taxon>
        <taxon>Embryophyta</taxon>
        <taxon>Tracheophyta</taxon>
        <taxon>Spermatophyta</taxon>
        <taxon>Magnoliopsida</taxon>
        <taxon>eudicotyledons</taxon>
        <taxon>Gunneridae</taxon>
        <taxon>Pentapetalae</taxon>
        <taxon>rosids</taxon>
        <taxon>malvids</taxon>
        <taxon>Brassicales</taxon>
        <taxon>Brassicaceae</taxon>
        <taxon>Camelineae</taxon>
        <taxon>Arabidopsis</taxon>
    </lineage>
</organism>
<feature type="compositionally biased region" description="Basic and acidic residues" evidence="1">
    <location>
        <begin position="102"/>
        <end position="111"/>
    </location>
</feature>
<accession>D7LPE2</accession>
<keyword evidence="3" id="KW-1185">Reference proteome</keyword>
<dbReference type="HOGENOM" id="CLU_1943526_0_0_1"/>
<feature type="non-terminal residue" evidence="2">
    <location>
        <position position="1"/>
    </location>
</feature>
<proteinExistence type="predicted"/>
<reference evidence="3" key="1">
    <citation type="journal article" date="2011" name="Nat. Genet.">
        <title>The Arabidopsis lyrata genome sequence and the basis of rapid genome size change.</title>
        <authorList>
            <person name="Hu T.T."/>
            <person name="Pattyn P."/>
            <person name="Bakker E.G."/>
            <person name="Cao J."/>
            <person name="Cheng J.-F."/>
            <person name="Clark R.M."/>
            <person name="Fahlgren N."/>
            <person name="Fawcett J.A."/>
            <person name="Grimwood J."/>
            <person name="Gundlach H."/>
            <person name="Haberer G."/>
            <person name="Hollister J.D."/>
            <person name="Ossowski S."/>
            <person name="Ottilar R.P."/>
            <person name="Salamov A.A."/>
            <person name="Schneeberger K."/>
            <person name="Spannagl M."/>
            <person name="Wang X."/>
            <person name="Yang L."/>
            <person name="Nasrallah M.E."/>
            <person name="Bergelson J."/>
            <person name="Carrington J.C."/>
            <person name="Gaut B.S."/>
            <person name="Schmutz J."/>
            <person name="Mayer K.F.X."/>
            <person name="Van de Peer Y."/>
            <person name="Grigoriev I.V."/>
            <person name="Nordborg M."/>
            <person name="Weigel D."/>
            <person name="Guo Y.-L."/>
        </authorList>
    </citation>
    <scope>NUCLEOTIDE SEQUENCE [LARGE SCALE GENOMIC DNA]</scope>
    <source>
        <strain evidence="3">cv. MN47</strain>
    </source>
</reference>
<dbReference type="AlphaFoldDB" id="D7LPE2"/>
<name>D7LPE2_ARALL</name>
<dbReference type="EMBL" id="GL348717">
    <property type="protein sequence ID" value="EFH51852.1"/>
    <property type="molecule type" value="Genomic_DNA"/>
</dbReference>